<evidence type="ECO:0000313" key="2">
    <source>
        <dbReference type="Proteomes" id="UP000678513"/>
    </source>
</evidence>
<dbReference type="EMBL" id="CP072384">
    <property type="protein sequence ID" value="QUC07989.1"/>
    <property type="molecule type" value="Genomic_DNA"/>
</dbReference>
<protein>
    <submittedName>
        <fullName evidence="1">Uncharacterized protein</fullName>
    </submittedName>
</protein>
<sequence length="251" mass="29201">MMPLFEAKMIHHYDIRWATYEGDGSTRLMTEQEKAQRRLPMPRYWVHESEIDKKIGDKWDKNWFLGWRDICRATDERTMISTLLPRVAFGDPVLLAMPGRGYRTSLEAAFNSFVFDFVTRQKSGGTHLKYFTTMQLTTPAPEDFEVVGLQLGRSADSWIGLRVDRLNAWIVSEDERAQVRAELDALMFHVYGVIRDDVDYIMETFPIVKRKDEGRYGEYRTKRLILEAYDAMAEAITTGRPYCSPFEGARS</sequence>
<accession>A0ABX7Y462</accession>
<gene>
    <name evidence="1" type="ORF">J5A65_13920</name>
</gene>
<dbReference type="Proteomes" id="UP000678513">
    <property type="component" value="Chromosome"/>
</dbReference>
<keyword evidence="2" id="KW-1185">Reference proteome</keyword>
<organism evidence="1 2">
    <name type="scientific">Arachnia rubra</name>
    <dbReference type="NCBI Taxonomy" id="1547448"/>
    <lineage>
        <taxon>Bacteria</taxon>
        <taxon>Bacillati</taxon>
        <taxon>Actinomycetota</taxon>
        <taxon>Actinomycetes</taxon>
        <taxon>Propionibacteriales</taxon>
        <taxon>Propionibacteriaceae</taxon>
        <taxon>Arachnia</taxon>
    </lineage>
</organism>
<name>A0ABX7Y462_9ACTN</name>
<dbReference type="RefSeq" id="WP_212323364.1">
    <property type="nucleotide sequence ID" value="NZ_CP072384.1"/>
</dbReference>
<reference evidence="1 2" key="1">
    <citation type="submission" date="2021-03" db="EMBL/GenBank/DDBJ databases">
        <title>Human Oral Microbial Genomes.</title>
        <authorList>
            <person name="Johnston C.D."/>
            <person name="Chen T."/>
            <person name="Dewhirst F.E."/>
        </authorList>
    </citation>
    <scope>NUCLEOTIDE SEQUENCE [LARGE SCALE GENOMIC DNA]</scope>
    <source>
        <strain evidence="1 2">DSMZ 100122</strain>
    </source>
</reference>
<proteinExistence type="predicted"/>
<evidence type="ECO:0000313" key="1">
    <source>
        <dbReference type="EMBL" id="QUC07989.1"/>
    </source>
</evidence>